<gene>
    <name evidence="2" type="ORF">F7D14_06875</name>
</gene>
<feature type="compositionally biased region" description="Basic and acidic residues" evidence="1">
    <location>
        <begin position="1"/>
        <end position="10"/>
    </location>
</feature>
<protein>
    <submittedName>
        <fullName evidence="2">Uncharacterized protein</fullName>
    </submittedName>
</protein>
<evidence type="ECO:0000313" key="2">
    <source>
        <dbReference type="EMBL" id="QGM97228.1"/>
    </source>
</evidence>
<sequence>MTKKSGREFDAPNATRPALTAKRASATQNAVISTFGLERRAGWNVSKRAMRPINLERRARFARIETA</sequence>
<keyword evidence="3" id="KW-1185">Reference proteome</keyword>
<name>A0A6B8M4F1_9HYPH</name>
<evidence type="ECO:0000256" key="1">
    <source>
        <dbReference type="SAM" id="MobiDB-lite"/>
    </source>
</evidence>
<dbReference type="RefSeq" id="WP_016921050.1">
    <property type="nucleotide sequence ID" value="NZ_CP044331.1"/>
</dbReference>
<organism evidence="2 3">
    <name type="scientific">Methylocystis parvus</name>
    <dbReference type="NCBI Taxonomy" id="134"/>
    <lineage>
        <taxon>Bacteria</taxon>
        <taxon>Pseudomonadati</taxon>
        <taxon>Pseudomonadota</taxon>
        <taxon>Alphaproteobacteria</taxon>
        <taxon>Hyphomicrobiales</taxon>
        <taxon>Methylocystaceae</taxon>
        <taxon>Methylocystis</taxon>
    </lineage>
</organism>
<dbReference type="AlphaFoldDB" id="A0A6B8M4F1"/>
<feature type="region of interest" description="Disordered" evidence="1">
    <location>
        <begin position="1"/>
        <end position="25"/>
    </location>
</feature>
<dbReference type="Proteomes" id="UP000422569">
    <property type="component" value="Chromosome"/>
</dbReference>
<accession>A0A6B8M4F1</accession>
<dbReference type="EMBL" id="CP044331">
    <property type="protein sequence ID" value="QGM97228.1"/>
    <property type="molecule type" value="Genomic_DNA"/>
</dbReference>
<proteinExistence type="predicted"/>
<reference evidence="2 3" key="1">
    <citation type="submission" date="2019-09" db="EMBL/GenBank/DDBJ databases">
        <title>Isolation and complete genome sequencing of Methylocystis species.</title>
        <authorList>
            <person name="Rumah B.L."/>
            <person name="Stead C.E."/>
            <person name="Stevens B.C."/>
            <person name="Minton N.P."/>
            <person name="Grosse-Honebrink A."/>
            <person name="Zhang Y."/>
        </authorList>
    </citation>
    <scope>NUCLEOTIDE SEQUENCE [LARGE SCALE GENOMIC DNA]</scope>
    <source>
        <strain evidence="2 3">BRCS2</strain>
    </source>
</reference>
<evidence type="ECO:0000313" key="3">
    <source>
        <dbReference type="Proteomes" id="UP000422569"/>
    </source>
</evidence>
<dbReference type="KEGG" id="mpar:F7D14_06875"/>